<dbReference type="Proteomes" id="UP000001542">
    <property type="component" value="Unassembled WGS sequence"/>
</dbReference>
<dbReference type="InterPro" id="IPR047843">
    <property type="entry name" value="WLS-like_TM"/>
</dbReference>
<dbReference type="EMBL" id="DS113770">
    <property type="protein sequence ID" value="EAX96197.1"/>
    <property type="molecule type" value="Genomic_DNA"/>
</dbReference>
<evidence type="ECO:0000256" key="3">
    <source>
        <dbReference type="ARBA" id="ARBA00022989"/>
    </source>
</evidence>
<dbReference type="OrthoDB" id="28186at2759"/>
<evidence type="ECO:0000313" key="8">
    <source>
        <dbReference type="Proteomes" id="UP000001542"/>
    </source>
</evidence>
<feature type="transmembrane region" description="Helical" evidence="5">
    <location>
        <begin position="270"/>
        <end position="291"/>
    </location>
</feature>
<dbReference type="GO" id="GO:0016020">
    <property type="term" value="C:membrane"/>
    <property type="evidence" value="ECO:0007669"/>
    <property type="project" value="UniProtKB-SubCell"/>
</dbReference>
<dbReference type="VEuPathDB" id="TrichDB:TVAG_000260"/>
<evidence type="ECO:0000256" key="1">
    <source>
        <dbReference type="ARBA" id="ARBA00004141"/>
    </source>
</evidence>
<feature type="transmembrane region" description="Helical" evidence="5">
    <location>
        <begin position="238"/>
        <end position="258"/>
    </location>
</feature>
<dbReference type="AlphaFoldDB" id="A2FFY7"/>
<gene>
    <name evidence="7" type="ORF">TVAG_000260</name>
</gene>
<evidence type="ECO:0000313" key="7">
    <source>
        <dbReference type="EMBL" id="EAX96197.1"/>
    </source>
</evidence>
<dbReference type="GO" id="GO:0015643">
    <property type="term" value="F:toxic substance binding"/>
    <property type="evidence" value="ECO:0007669"/>
    <property type="project" value="InterPro"/>
</dbReference>
<dbReference type="InParanoid" id="A2FFY7"/>
<keyword evidence="4 5" id="KW-0472">Membrane</keyword>
<dbReference type="PANTHER" id="PTHR31918:SF1">
    <property type="entry name" value="TRANSMEMBRANE PROTEIN 181"/>
    <property type="match status" value="1"/>
</dbReference>
<dbReference type="OMA" id="FFVNDES"/>
<dbReference type="KEGG" id="tva:4753965"/>
<accession>A2FFY7</accession>
<sequence length="453" mass="52563">MIDNMHSSSGEMIDIQIEESLGRETLMAIDSANFRDEIYSIGGFVVILIISTLTGFFGPKPFDVNEKTIYLRSSNEKGLIGTKAQDFSMTIKEITPYFKFVSFQLIFNRENTAGVVNEQIAYNYKVVMKKNNEIVKTVVNYDDNTHLIAFAGNEETYPIILYTQKLLNFDSIHFECTIDVPPMYTSLTLRFVHGFTQYTIFQIYFKLIFALIELIFLVLFVLRLSTAQFKYWHLEQKLTCPLLLLSFLYNNIFEFFFVKHKSNSVVLLEILVNSLFSAYLKFFILVLFDSLRYKNRKTDKCFFVPKIILCSIIYLADVVSEIGFTVFDKKIIFMAYFNIVLFCGYIVWCIFCIIVASIQVDITERYKYIIYLVSGSVSIALIFLYGVIFSFLPKFKDSALRFVGVYSIQNVFVLLMAYFHWPYEVLHDQDYVNGDNAQEGATPAEFFVNDESN</sequence>
<feature type="transmembrane region" description="Helical" evidence="5">
    <location>
        <begin position="303"/>
        <end position="327"/>
    </location>
</feature>
<reference evidence="7" key="2">
    <citation type="journal article" date="2007" name="Science">
        <title>Draft genome sequence of the sexually transmitted pathogen Trichomonas vaginalis.</title>
        <authorList>
            <person name="Carlton J.M."/>
            <person name="Hirt R.P."/>
            <person name="Silva J.C."/>
            <person name="Delcher A.L."/>
            <person name="Schatz M."/>
            <person name="Zhao Q."/>
            <person name="Wortman J.R."/>
            <person name="Bidwell S.L."/>
            <person name="Alsmark U.C.M."/>
            <person name="Besteiro S."/>
            <person name="Sicheritz-Ponten T."/>
            <person name="Noel C.J."/>
            <person name="Dacks J.B."/>
            <person name="Foster P.G."/>
            <person name="Simillion C."/>
            <person name="Van de Peer Y."/>
            <person name="Miranda-Saavedra D."/>
            <person name="Barton G.J."/>
            <person name="Westrop G.D."/>
            <person name="Mueller S."/>
            <person name="Dessi D."/>
            <person name="Fiori P.L."/>
            <person name="Ren Q."/>
            <person name="Paulsen I."/>
            <person name="Zhang H."/>
            <person name="Bastida-Corcuera F.D."/>
            <person name="Simoes-Barbosa A."/>
            <person name="Brown M.T."/>
            <person name="Hayes R.D."/>
            <person name="Mukherjee M."/>
            <person name="Okumura C.Y."/>
            <person name="Schneider R."/>
            <person name="Smith A.J."/>
            <person name="Vanacova S."/>
            <person name="Villalvazo M."/>
            <person name="Haas B.J."/>
            <person name="Pertea M."/>
            <person name="Feldblyum T.V."/>
            <person name="Utterback T.R."/>
            <person name="Shu C.L."/>
            <person name="Osoegawa K."/>
            <person name="de Jong P.J."/>
            <person name="Hrdy I."/>
            <person name="Horvathova L."/>
            <person name="Zubacova Z."/>
            <person name="Dolezal P."/>
            <person name="Malik S.B."/>
            <person name="Logsdon J.M. Jr."/>
            <person name="Henze K."/>
            <person name="Gupta A."/>
            <person name="Wang C.C."/>
            <person name="Dunne R.L."/>
            <person name="Upcroft J.A."/>
            <person name="Upcroft P."/>
            <person name="White O."/>
            <person name="Salzberg S.L."/>
            <person name="Tang P."/>
            <person name="Chiu C.-H."/>
            <person name="Lee Y.-S."/>
            <person name="Embley T.M."/>
            <person name="Coombs G.H."/>
            <person name="Mottram J.C."/>
            <person name="Tachezy J."/>
            <person name="Fraser-Liggett C.M."/>
            <person name="Johnson P.J."/>
        </authorList>
    </citation>
    <scope>NUCLEOTIDE SEQUENCE [LARGE SCALE GENOMIC DNA]</scope>
    <source>
        <strain evidence="7">G3</strain>
    </source>
</reference>
<dbReference type="InterPro" id="IPR040416">
    <property type="entry name" value="TMEM181"/>
</dbReference>
<evidence type="ECO:0000256" key="4">
    <source>
        <dbReference type="ARBA" id="ARBA00023136"/>
    </source>
</evidence>
<evidence type="ECO:0000256" key="2">
    <source>
        <dbReference type="ARBA" id="ARBA00022692"/>
    </source>
</evidence>
<evidence type="ECO:0000256" key="5">
    <source>
        <dbReference type="SAM" id="Phobius"/>
    </source>
</evidence>
<keyword evidence="3 5" id="KW-1133">Transmembrane helix</keyword>
<protein>
    <recommendedName>
        <fullName evidence="6">Wntless-like transmembrane domain-containing protein</fullName>
    </recommendedName>
</protein>
<feature type="transmembrane region" description="Helical" evidence="5">
    <location>
        <begin position="398"/>
        <end position="419"/>
    </location>
</feature>
<dbReference type="RefSeq" id="XP_001309127.1">
    <property type="nucleotide sequence ID" value="XM_001309126.1"/>
</dbReference>
<dbReference type="PANTHER" id="PTHR31918">
    <property type="entry name" value="TRANSMEMBRANE PROTEIN 181"/>
    <property type="match status" value="1"/>
</dbReference>
<evidence type="ECO:0000259" key="6">
    <source>
        <dbReference type="Pfam" id="PF06664"/>
    </source>
</evidence>
<keyword evidence="8" id="KW-1185">Reference proteome</keyword>
<keyword evidence="2 5" id="KW-0812">Transmembrane</keyword>
<feature type="transmembrane region" description="Helical" evidence="5">
    <location>
        <begin position="38"/>
        <end position="57"/>
    </location>
</feature>
<proteinExistence type="predicted"/>
<dbReference type="VEuPathDB" id="TrichDB:TVAGG3_0657850"/>
<feature type="transmembrane region" description="Helical" evidence="5">
    <location>
        <begin position="368"/>
        <end position="392"/>
    </location>
</feature>
<name>A2FFY7_TRIV3</name>
<comment type="subcellular location">
    <subcellularLocation>
        <location evidence="1">Membrane</location>
        <topology evidence="1">Multi-pass membrane protein</topology>
    </subcellularLocation>
</comment>
<feature type="transmembrane region" description="Helical" evidence="5">
    <location>
        <begin position="203"/>
        <end position="226"/>
    </location>
</feature>
<organism evidence="7 8">
    <name type="scientific">Trichomonas vaginalis (strain ATCC PRA-98 / G3)</name>
    <dbReference type="NCBI Taxonomy" id="412133"/>
    <lineage>
        <taxon>Eukaryota</taxon>
        <taxon>Metamonada</taxon>
        <taxon>Parabasalia</taxon>
        <taxon>Trichomonadida</taxon>
        <taxon>Trichomonadidae</taxon>
        <taxon>Trichomonas</taxon>
    </lineage>
</organism>
<dbReference type="Pfam" id="PF06664">
    <property type="entry name" value="WLS-like_TM"/>
    <property type="match status" value="1"/>
</dbReference>
<reference evidence="7" key="1">
    <citation type="submission" date="2006-10" db="EMBL/GenBank/DDBJ databases">
        <authorList>
            <person name="Amadeo P."/>
            <person name="Zhao Q."/>
            <person name="Wortman J."/>
            <person name="Fraser-Liggett C."/>
            <person name="Carlton J."/>
        </authorList>
    </citation>
    <scope>NUCLEOTIDE SEQUENCE</scope>
    <source>
        <strain evidence="7">G3</strain>
    </source>
</reference>
<feature type="transmembrane region" description="Helical" evidence="5">
    <location>
        <begin position="333"/>
        <end position="356"/>
    </location>
</feature>
<feature type="domain" description="Wntless-like transmembrane" evidence="6">
    <location>
        <begin position="196"/>
        <end position="423"/>
    </location>
</feature>